<sequence length="395" mass="45712">MAETFVTLEEAAELEGLNYYTLYRRIQRNPGSFKTRTEERDGGKDRVLVALSSLSKKARRGYKEKVSISGSDVVVEQRTGQEAPWYVGVDLNWYLENFSKQYYQAVELGKRIQEFLNYNDGERTAFAEEFAEELGISQRTLYRYAKDYLEASAWAMRLHKENGHNYDFLKVLSLCRKPKEKFTFPSLDDKVRAYIENVWFDKDFAANDGTVEMLYMKLGQVAELQGWEYPSYQTVTRYINYLMEERRAKNAHFLAAKGMREYKNKVMVKGSRDTKSLPVLGLLQGDEHTFDCWVAFTHPNGKVTAIKPRLVGWVDTRSRVFLGDIICRHANSQILKLSLLKVIYGTPGGVPQWLLIDNGKDYNAKDLTGIKRSERKQKKELQFDEETKGFLSTCT</sequence>
<dbReference type="GO" id="GO:0003677">
    <property type="term" value="F:DNA binding"/>
    <property type="evidence" value="ECO:0007669"/>
    <property type="project" value="InterPro"/>
</dbReference>
<protein>
    <submittedName>
        <fullName evidence="2">Bacteriophage Mu transposase</fullName>
    </submittedName>
</protein>
<dbReference type="Pfam" id="PF02914">
    <property type="entry name" value="DDE_2"/>
    <property type="match status" value="1"/>
</dbReference>
<reference evidence="3" key="1">
    <citation type="submission" date="2016-11" db="EMBL/GenBank/DDBJ databases">
        <authorList>
            <person name="Varghese N."/>
            <person name="Submissions S."/>
        </authorList>
    </citation>
    <scope>NUCLEOTIDE SEQUENCE [LARGE SCALE GENOMIC DNA]</scope>
    <source>
        <strain evidence="3">DSM 12395</strain>
    </source>
</reference>
<dbReference type="GO" id="GO:0004803">
    <property type="term" value="F:transposase activity"/>
    <property type="evidence" value="ECO:0007669"/>
    <property type="project" value="InterPro"/>
</dbReference>
<evidence type="ECO:0000259" key="1">
    <source>
        <dbReference type="Pfam" id="PF02914"/>
    </source>
</evidence>
<keyword evidence="3" id="KW-1185">Reference proteome</keyword>
<accession>A0A1M5C9J9</accession>
<evidence type="ECO:0000313" key="3">
    <source>
        <dbReference type="Proteomes" id="UP000184148"/>
    </source>
</evidence>
<feature type="domain" description="Bacteriophage Mu transposase" evidence="1">
    <location>
        <begin position="280"/>
        <end position="379"/>
    </location>
</feature>
<dbReference type="OrthoDB" id="9794201at2"/>
<dbReference type="STRING" id="1121429.SAMN02745133_02857"/>
<organism evidence="2 3">
    <name type="scientific">Desulforamulus putei DSM 12395</name>
    <dbReference type="NCBI Taxonomy" id="1121429"/>
    <lineage>
        <taxon>Bacteria</taxon>
        <taxon>Bacillati</taxon>
        <taxon>Bacillota</taxon>
        <taxon>Clostridia</taxon>
        <taxon>Eubacteriales</taxon>
        <taxon>Peptococcaceae</taxon>
        <taxon>Desulforamulus</taxon>
    </lineage>
</organism>
<dbReference type="InterPro" id="IPR004189">
    <property type="entry name" value="Phage_Mu_transposase"/>
</dbReference>
<dbReference type="InterPro" id="IPR036397">
    <property type="entry name" value="RNaseH_sf"/>
</dbReference>
<dbReference type="SUPFAM" id="SSF53098">
    <property type="entry name" value="Ribonuclease H-like"/>
    <property type="match status" value="1"/>
</dbReference>
<dbReference type="Gene3D" id="3.30.420.10">
    <property type="entry name" value="Ribonuclease H-like superfamily/Ribonuclease H"/>
    <property type="match status" value="1"/>
</dbReference>
<gene>
    <name evidence="2" type="ORF">SAMN02745133_02857</name>
</gene>
<dbReference type="InterPro" id="IPR012337">
    <property type="entry name" value="RNaseH-like_sf"/>
</dbReference>
<dbReference type="GO" id="GO:0015074">
    <property type="term" value="P:DNA integration"/>
    <property type="evidence" value="ECO:0007669"/>
    <property type="project" value="InterPro"/>
</dbReference>
<dbReference type="EMBL" id="FQUY01000029">
    <property type="protein sequence ID" value="SHF51423.1"/>
    <property type="molecule type" value="Genomic_DNA"/>
</dbReference>
<proteinExistence type="predicted"/>
<dbReference type="GO" id="GO:0006313">
    <property type="term" value="P:DNA transposition"/>
    <property type="evidence" value="ECO:0007669"/>
    <property type="project" value="InterPro"/>
</dbReference>
<dbReference type="RefSeq" id="WP_073240041.1">
    <property type="nucleotide sequence ID" value="NZ_FQUY01000029.1"/>
</dbReference>
<dbReference type="AlphaFoldDB" id="A0A1M5C9J9"/>
<name>A0A1M5C9J9_9FIRM</name>
<evidence type="ECO:0000313" key="2">
    <source>
        <dbReference type="EMBL" id="SHF51423.1"/>
    </source>
</evidence>
<dbReference type="Proteomes" id="UP000184148">
    <property type="component" value="Unassembled WGS sequence"/>
</dbReference>